<gene>
    <name evidence="1" type="ordered locus">Bphy_7007</name>
</gene>
<keyword evidence="2" id="KW-1185">Reference proteome</keyword>
<dbReference type="Proteomes" id="UP000001192">
    <property type="component" value="Plasmid pBPHY01"/>
</dbReference>
<protein>
    <submittedName>
        <fullName evidence="1">Uncharacterized protein</fullName>
    </submittedName>
</protein>
<dbReference type="KEGG" id="bph:Bphy_7007"/>
<accession>B2JTW0</accession>
<dbReference type="AlphaFoldDB" id="B2JTW0"/>
<name>B2JTW0_PARP8</name>
<evidence type="ECO:0000313" key="2">
    <source>
        <dbReference type="Proteomes" id="UP000001192"/>
    </source>
</evidence>
<reference evidence="2" key="1">
    <citation type="journal article" date="2014" name="Stand. Genomic Sci.">
        <title>Complete genome sequence of Burkholderia phymatum STM815(T), a broad host range and efficient nitrogen-fixing symbiont of Mimosa species.</title>
        <authorList>
            <person name="Moulin L."/>
            <person name="Klonowska A."/>
            <person name="Caroline B."/>
            <person name="Booth K."/>
            <person name="Vriezen J.A."/>
            <person name="Melkonian R."/>
            <person name="James E.K."/>
            <person name="Young J.P."/>
            <person name="Bena G."/>
            <person name="Hauser L."/>
            <person name="Land M."/>
            <person name="Kyrpides N."/>
            <person name="Bruce D."/>
            <person name="Chain P."/>
            <person name="Copeland A."/>
            <person name="Pitluck S."/>
            <person name="Woyke T."/>
            <person name="Lizotte-Waniewski M."/>
            <person name="Bristow J."/>
            <person name="Riley M."/>
        </authorList>
    </citation>
    <scope>NUCLEOTIDE SEQUENCE [LARGE SCALE GENOMIC DNA]</scope>
    <source>
        <strain evidence="2">DSM 17167 / CIP 108236 / LMG 21445 / STM815</strain>
        <plasmid evidence="2">Plasmid pBPHY01</plasmid>
    </source>
</reference>
<evidence type="ECO:0000313" key="1">
    <source>
        <dbReference type="EMBL" id="ACC76013.1"/>
    </source>
</evidence>
<sequence length="164" mass="18603">MITVGNGRIERPQNVHRRSAASHCDYAAFAARIDPQCHLCPPFPCRTPAPRMCRRLQVSDCTRRPDRVDRQSVQYAITAEALEDHLDARSLREEDLYRRVPCAWSWHRGCHPARAERCSVNPVALHSGYFLFCSCCRNLPNLKWPPDWRCGGAGPAGCNCTTHC</sequence>
<dbReference type="HOGENOM" id="CLU_1615903_0_0_4"/>
<dbReference type="EMBL" id="CP001045">
    <property type="protein sequence ID" value="ACC76013.1"/>
    <property type="molecule type" value="Genomic_DNA"/>
</dbReference>
<geneLocation type="plasmid" evidence="1 2">
    <name>pBPHY01</name>
</geneLocation>
<organism evidence="1 2">
    <name type="scientific">Paraburkholderia phymatum (strain DSM 17167 / CIP 108236 / LMG 21445 / STM815)</name>
    <name type="common">Burkholderia phymatum</name>
    <dbReference type="NCBI Taxonomy" id="391038"/>
    <lineage>
        <taxon>Bacteria</taxon>
        <taxon>Pseudomonadati</taxon>
        <taxon>Pseudomonadota</taxon>
        <taxon>Betaproteobacteria</taxon>
        <taxon>Burkholderiales</taxon>
        <taxon>Burkholderiaceae</taxon>
        <taxon>Paraburkholderia</taxon>
    </lineage>
</organism>
<proteinExistence type="predicted"/>
<keyword evidence="1" id="KW-0614">Plasmid</keyword>